<dbReference type="EMBL" id="CP063196">
    <property type="protein sequence ID" value="UOE21858.1"/>
    <property type="molecule type" value="Genomic_DNA"/>
</dbReference>
<dbReference type="Pfam" id="PF05331">
    <property type="entry name" value="DUF742"/>
    <property type="match status" value="1"/>
</dbReference>
<dbReference type="KEGG" id="thao:NI17_004950"/>
<gene>
    <name evidence="1" type="ORF">NI17_004950</name>
</gene>
<evidence type="ECO:0000313" key="1">
    <source>
        <dbReference type="EMBL" id="UOE21858.1"/>
    </source>
</evidence>
<name>A0AA97M186_9ACTN</name>
<evidence type="ECO:0000313" key="2">
    <source>
        <dbReference type="Proteomes" id="UP000265719"/>
    </source>
</evidence>
<organism evidence="1 2">
    <name type="scientific">Thermobifida halotolerans</name>
    <dbReference type="NCBI Taxonomy" id="483545"/>
    <lineage>
        <taxon>Bacteria</taxon>
        <taxon>Bacillati</taxon>
        <taxon>Actinomycetota</taxon>
        <taxon>Actinomycetes</taxon>
        <taxon>Streptosporangiales</taxon>
        <taxon>Nocardiopsidaceae</taxon>
        <taxon>Thermobifida</taxon>
    </lineage>
</organism>
<dbReference type="AlphaFoldDB" id="A0AA97M186"/>
<dbReference type="RefSeq" id="WP_084012665.1">
    <property type="nucleotide sequence ID" value="NZ_CP063196.1"/>
</dbReference>
<dbReference type="Proteomes" id="UP000265719">
    <property type="component" value="Chromosome"/>
</dbReference>
<sequence>MSAVSAPGSPDDAGRLIRPYSLTRGRTRPSRSDFAMTSQVVAVPTVTPPTDLEPEHHLILRSCAAPASVAELASRTGLPLGVLRILLSDLLDGGHVMVHESQWQRRRPDVHTLRTVLDRIRAL</sequence>
<dbReference type="InterPro" id="IPR007995">
    <property type="entry name" value="DUF742"/>
</dbReference>
<accession>A0AA97M186</accession>
<protein>
    <submittedName>
        <fullName evidence="1">DUF742 domain-containing protein</fullName>
    </submittedName>
</protein>
<dbReference type="PANTHER" id="PTHR36221">
    <property type="entry name" value="DUF742 DOMAIN-CONTAINING PROTEIN"/>
    <property type="match status" value="1"/>
</dbReference>
<dbReference type="PANTHER" id="PTHR36221:SF1">
    <property type="entry name" value="DUF742 DOMAIN-CONTAINING PROTEIN"/>
    <property type="match status" value="1"/>
</dbReference>
<keyword evidence="2" id="KW-1185">Reference proteome</keyword>
<reference evidence="1" key="1">
    <citation type="submission" date="2020-10" db="EMBL/GenBank/DDBJ databases">
        <title>De novo genome project of the cellulose decomposer Thermobifida halotolerans type strain.</title>
        <authorList>
            <person name="Nagy I."/>
            <person name="Horvath B."/>
            <person name="Kukolya J."/>
            <person name="Nagy I."/>
            <person name="Orsini M."/>
        </authorList>
    </citation>
    <scope>NUCLEOTIDE SEQUENCE</scope>
    <source>
        <strain evidence="1">DSM 44931</strain>
    </source>
</reference>
<proteinExistence type="predicted"/>